<feature type="domain" description="ABC transmembrane type-1" evidence="9">
    <location>
        <begin position="93"/>
        <end position="310"/>
    </location>
</feature>
<dbReference type="EMBL" id="LT607411">
    <property type="protein sequence ID" value="SCF02577.1"/>
    <property type="molecule type" value="Genomic_DNA"/>
</dbReference>
<accession>A0A1C4X265</accession>
<keyword evidence="11" id="KW-1185">Reference proteome</keyword>
<dbReference type="Pfam" id="PF00528">
    <property type="entry name" value="BPD_transp_1"/>
    <property type="match status" value="1"/>
</dbReference>
<dbReference type="SUPFAM" id="SSF161098">
    <property type="entry name" value="MetI-like"/>
    <property type="match status" value="1"/>
</dbReference>
<dbReference type="Proteomes" id="UP000198242">
    <property type="component" value="Chromosome I"/>
</dbReference>
<evidence type="ECO:0000259" key="9">
    <source>
        <dbReference type="PROSITE" id="PS50928"/>
    </source>
</evidence>
<gene>
    <name evidence="10" type="ORF">GA0074695_2945</name>
</gene>
<dbReference type="PROSITE" id="PS50928">
    <property type="entry name" value="ABC_TM1"/>
    <property type="match status" value="1"/>
</dbReference>
<feature type="transmembrane region" description="Helical" evidence="7">
    <location>
        <begin position="184"/>
        <end position="207"/>
    </location>
</feature>
<feature type="transmembrane region" description="Helical" evidence="7">
    <location>
        <begin position="291"/>
        <end position="311"/>
    </location>
</feature>
<sequence>MTTRSAPPTPPRSRPRPSPGARQARIRRWLPGLLLLSPSLIVLAVFVYGLIGWTVKLSLSDEHDALGNKGFVGLSNFVDLFTEDINDRFIHSLKNLLIFTVVFMVGTLLMGVLWAFLLERGVRGEGFFRAVYLFPMAVSFVASGVVWRWLMNSGTGDQAGGLNRIFHDLHLGFLENPWWTDPDWGMAAMALPAIWQLSGYMMALFLSGFRGIPADLREAAAMDGASTYQLYRHVIFPQLTPTALSAMIILGHMSMKMFDLIMSVSGAQWITEVPAVYVWQALLTSDYAKAAAISTILLLLIAVVIVPYLIYNNRVERRS</sequence>
<evidence type="ECO:0000256" key="4">
    <source>
        <dbReference type="ARBA" id="ARBA00022692"/>
    </source>
</evidence>
<dbReference type="InterPro" id="IPR035906">
    <property type="entry name" value="MetI-like_sf"/>
</dbReference>
<evidence type="ECO:0000256" key="7">
    <source>
        <dbReference type="RuleBase" id="RU363032"/>
    </source>
</evidence>
<dbReference type="CDD" id="cd06261">
    <property type="entry name" value="TM_PBP2"/>
    <property type="match status" value="1"/>
</dbReference>
<feature type="compositionally biased region" description="Pro residues" evidence="8">
    <location>
        <begin position="7"/>
        <end position="18"/>
    </location>
</feature>
<dbReference type="GO" id="GO:0005886">
    <property type="term" value="C:plasma membrane"/>
    <property type="evidence" value="ECO:0007669"/>
    <property type="project" value="UniProtKB-SubCell"/>
</dbReference>
<proteinExistence type="inferred from homology"/>
<dbReference type="PANTHER" id="PTHR30193:SF42">
    <property type="entry name" value="ABC TRANSPORTER PERMEASE PROTEIN"/>
    <property type="match status" value="1"/>
</dbReference>
<keyword evidence="4 7" id="KW-0812">Transmembrane</keyword>
<keyword evidence="3" id="KW-1003">Cell membrane</keyword>
<comment type="subcellular location">
    <subcellularLocation>
        <location evidence="1 7">Cell membrane</location>
        <topology evidence="1 7">Multi-pass membrane protein</topology>
    </subcellularLocation>
</comment>
<name>A0A1C4X265_MICVI</name>
<dbReference type="OrthoDB" id="9805974at2"/>
<evidence type="ECO:0000313" key="11">
    <source>
        <dbReference type="Proteomes" id="UP000198242"/>
    </source>
</evidence>
<reference evidence="11" key="1">
    <citation type="submission" date="2016-06" db="EMBL/GenBank/DDBJ databases">
        <authorList>
            <person name="Varghese N."/>
            <person name="Submissions Spin"/>
        </authorList>
    </citation>
    <scope>NUCLEOTIDE SEQUENCE [LARGE SCALE GENOMIC DNA]</scope>
    <source>
        <strain evidence="11">DSM 43909</strain>
    </source>
</reference>
<evidence type="ECO:0000256" key="2">
    <source>
        <dbReference type="ARBA" id="ARBA00022448"/>
    </source>
</evidence>
<comment type="similarity">
    <text evidence="7">Belongs to the binding-protein-dependent transport system permease family.</text>
</comment>
<evidence type="ECO:0000313" key="10">
    <source>
        <dbReference type="EMBL" id="SCF02577.1"/>
    </source>
</evidence>
<dbReference type="Gene3D" id="1.10.3720.10">
    <property type="entry name" value="MetI-like"/>
    <property type="match status" value="1"/>
</dbReference>
<organism evidence="10 11">
    <name type="scientific">Micromonospora viridifaciens</name>
    <dbReference type="NCBI Taxonomy" id="1881"/>
    <lineage>
        <taxon>Bacteria</taxon>
        <taxon>Bacillati</taxon>
        <taxon>Actinomycetota</taxon>
        <taxon>Actinomycetes</taxon>
        <taxon>Micromonosporales</taxon>
        <taxon>Micromonosporaceae</taxon>
        <taxon>Micromonospora</taxon>
    </lineage>
</organism>
<keyword evidence="2 7" id="KW-0813">Transport</keyword>
<feature type="transmembrane region" description="Helical" evidence="7">
    <location>
        <begin position="29"/>
        <end position="51"/>
    </location>
</feature>
<dbReference type="InterPro" id="IPR000515">
    <property type="entry name" value="MetI-like"/>
</dbReference>
<feature type="transmembrane region" description="Helical" evidence="7">
    <location>
        <begin position="130"/>
        <end position="150"/>
    </location>
</feature>
<feature type="region of interest" description="Disordered" evidence="8">
    <location>
        <begin position="1"/>
        <end position="22"/>
    </location>
</feature>
<dbReference type="AlphaFoldDB" id="A0A1C4X265"/>
<dbReference type="PANTHER" id="PTHR30193">
    <property type="entry name" value="ABC TRANSPORTER PERMEASE PROTEIN"/>
    <property type="match status" value="1"/>
</dbReference>
<keyword evidence="5 7" id="KW-1133">Transmembrane helix</keyword>
<evidence type="ECO:0000256" key="5">
    <source>
        <dbReference type="ARBA" id="ARBA00022989"/>
    </source>
</evidence>
<evidence type="ECO:0000256" key="3">
    <source>
        <dbReference type="ARBA" id="ARBA00022475"/>
    </source>
</evidence>
<dbReference type="GO" id="GO:0055085">
    <property type="term" value="P:transmembrane transport"/>
    <property type="evidence" value="ECO:0007669"/>
    <property type="project" value="InterPro"/>
</dbReference>
<dbReference type="InterPro" id="IPR051393">
    <property type="entry name" value="ABC_transporter_permease"/>
</dbReference>
<evidence type="ECO:0000256" key="1">
    <source>
        <dbReference type="ARBA" id="ARBA00004651"/>
    </source>
</evidence>
<feature type="transmembrane region" description="Helical" evidence="7">
    <location>
        <begin position="96"/>
        <end position="118"/>
    </location>
</feature>
<evidence type="ECO:0000256" key="6">
    <source>
        <dbReference type="ARBA" id="ARBA00023136"/>
    </source>
</evidence>
<evidence type="ECO:0000256" key="8">
    <source>
        <dbReference type="SAM" id="MobiDB-lite"/>
    </source>
</evidence>
<protein>
    <submittedName>
        <fullName evidence="10">Carbohydrate ABC transporter membrane protein 1, CUT1 family</fullName>
    </submittedName>
</protein>
<keyword evidence="6 7" id="KW-0472">Membrane</keyword>